<organism evidence="1 2">
    <name type="scientific">Cohnella hashimotonis</name>
    <dbReference type="NCBI Taxonomy" id="2826895"/>
    <lineage>
        <taxon>Bacteria</taxon>
        <taxon>Bacillati</taxon>
        <taxon>Bacillota</taxon>
        <taxon>Bacilli</taxon>
        <taxon>Bacillales</taxon>
        <taxon>Paenibacillaceae</taxon>
        <taxon>Cohnella</taxon>
    </lineage>
</organism>
<gene>
    <name evidence="1" type="ORF">KB449_21445</name>
</gene>
<reference evidence="1" key="1">
    <citation type="submission" date="2023-04" db="EMBL/GenBank/DDBJ databases">
        <title>Comparative genomic analysis of Cohnella hashimotonis sp. nov., isolated from the International Space Station.</title>
        <authorList>
            <person name="Venkateswaran K."/>
            <person name="Simpson A."/>
        </authorList>
    </citation>
    <scope>NUCLEOTIDE SEQUENCE</scope>
    <source>
        <strain evidence="1">F6_2S_P_1</strain>
    </source>
</reference>
<dbReference type="RefSeq" id="WP_282910291.1">
    <property type="nucleotide sequence ID" value="NZ_JAGRPV010000001.1"/>
</dbReference>
<sequence length="268" mass="29686">MSLNPSRMEHLLFHQSAVRTLEDRKLLVSPAGRGLWRSSEEGGWEAFMEGMPSKVHVNRLEPASVGSIVACTNHGLYSLSNGRWSDLRLPFVCYAYKEIGSIGFAATERGLWCRSQMGWKNIASTENPVYDVFATPHFIFLALPWGIAMYDRLTCAWEQFSLKTAVVRLAAMDGALLGIAESGAIVLGDLTGGFDKLRMPGIFAFNAVRLAQNLYFCTDRGLYRAAKIRGQFSLVSVSLGCPVTDVDMREGQLHMATLNEGIQTIPWN</sequence>
<dbReference type="Proteomes" id="UP001161691">
    <property type="component" value="Unassembled WGS sequence"/>
</dbReference>
<evidence type="ECO:0000313" key="2">
    <source>
        <dbReference type="Proteomes" id="UP001161691"/>
    </source>
</evidence>
<keyword evidence="2" id="KW-1185">Reference proteome</keyword>
<comment type="caution">
    <text evidence="1">The sequence shown here is derived from an EMBL/GenBank/DDBJ whole genome shotgun (WGS) entry which is preliminary data.</text>
</comment>
<name>A0ABT6TMI4_9BACL</name>
<protein>
    <recommendedName>
        <fullName evidence="3">AIM24 family protein</fullName>
    </recommendedName>
</protein>
<evidence type="ECO:0008006" key="3">
    <source>
        <dbReference type="Google" id="ProtNLM"/>
    </source>
</evidence>
<proteinExistence type="predicted"/>
<dbReference type="EMBL" id="JAGRPV010000001">
    <property type="protein sequence ID" value="MDI4647530.1"/>
    <property type="molecule type" value="Genomic_DNA"/>
</dbReference>
<accession>A0ABT6TMI4</accession>
<evidence type="ECO:0000313" key="1">
    <source>
        <dbReference type="EMBL" id="MDI4647530.1"/>
    </source>
</evidence>